<protein>
    <submittedName>
        <fullName evidence="1">Uncharacterized protein</fullName>
    </submittedName>
</protein>
<dbReference type="OrthoDB" id="6514464at2759"/>
<dbReference type="AlphaFoldDB" id="A0A8X7BZ75"/>
<dbReference type="Proteomes" id="UP000886998">
    <property type="component" value="Unassembled WGS sequence"/>
</dbReference>
<keyword evidence="2" id="KW-1185">Reference proteome</keyword>
<comment type="caution">
    <text evidence="1">The sequence shown here is derived from an EMBL/GenBank/DDBJ whole genome shotgun (WGS) entry which is preliminary data.</text>
</comment>
<proteinExistence type="predicted"/>
<sequence length="182" mass="20921">MIRVFLISLSIHVTCAIGGWFLALWSSFRFPGNVGQTKEAFHVMENADLWLFTEELVNTQSRKCIDEAKASSCIKQDSNFIQEMGSVKESRLDINTAIAYMHRFYMTRYFSDVYRNDNIKQLIKKIKKHDGGRGPSRFLAGVPNLDVNSNHNQNYNVFEIFSKNCVYLLTCSLKDFQLPGIC</sequence>
<dbReference type="Gene3D" id="1.10.472.10">
    <property type="entry name" value="Cyclin-like"/>
    <property type="match status" value="1"/>
</dbReference>
<name>A0A8X7BZ75_9ARAC</name>
<dbReference type="EMBL" id="BMAV01007596">
    <property type="protein sequence ID" value="GFY50626.1"/>
    <property type="molecule type" value="Genomic_DNA"/>
</dbReference>
<evidence type="ECO:0000313" key="2">
    <source>
        <dbReference type="Proteomes" id="UP000886998"/>
    </source>
</evidence>
<evidence type="ECO:0000313" key="1">
    <source>
        <dbReference type="EMBL" id="GFY50626.1"/>
    </source>
</evidence>
<accession>A0A8X7BZ75</accession>
<organism evidence="1 2">
    <name type="scientific">Trichonephila inaurata madagascariensis</name>
    <dbReference type="NCBI Taxonomy" id="2747483"/>
    <lineage>
        <taxon>Eukaryota</taxon>
        <taxon>Metazoa</taxon>
        <taxon>Ecdysozoa</taxon>
        <taxon>Arthropoda</taxon>
        <taxon>Chelicerata</taxon>
        <taxon>Arachnida</taxon>
        <taxon>Araneae</taxon>
        <taxon>Araneomorphae</taxon>
        <taxon>Entelegynae</taxon>
        <taxon>Araneoidea</taxon>
        <taxon>Nephilidae</taxon>
        <taxon>Trichonephila</taxon>
        <taxon>Trichonephila inaurata</taxon>
    </lineage>
</organism>
<gene>
    <name evidence="1" type="ORF">TNIN_247271</name>
</gene>
<reference evidence="1" key="1">
    <citation type="submission" date="2020-08" db="EMBL/GenBank/DDBJ databases">
        <title>Multicomponent nature underlies the extraordinary mechanical properties of spider dragline silk.</title>
        <authorList>
            <person name="Kono N."/>
            <person name="Nakamura H."/>
            <person name="Mori M."/>
            <person name="Yoshida Y."/>
            <person name="Ohtoshi R."/>
            <person name="Malay A.D."/>
            <person name="Moran D.A.P."/>
            <person name="Tomita M."/>
            <person name="Numata K."/>
            <person name="Arakawa K."/>
        </authorList>
    </citation>
    <scope>NUCLEOTIDE SEQUENCE</scope>
</reference>